<dbReference type="Gene3D" id="3.90.1200.10">
    <property type="match status" value="1"/>
</dbReference>
<evidence type="ECO:0000313" key="4">
    <source>
        <dbReference type="RefSeq" id="XP_035669679.1"/>
    </source>
</evidence>
<dbReference type="PANTHER" id="PTHR11012">
    <property type="entry name" value="PROTEIN KINASE-LIKE DOMAIN-CONTAINING"/>
    <property type="match status" value="1"/>
</dbReference>
<name>C3ZGB3_BRAFL</name>
<dbReference type="AlphaFoldDB" id="C3ZGB3"/>
<dbReference type="OMA" id="ERMIFAP"/>
<keyword evidence="3" id="KW-1185">Reference proteome</keyword>
<evidence type="ECO:0000313" key="3">
    <source>
        <dbReference type="Proteomes" id="UP000001554"/>
    </source>
</evidence>
<dbReference type="PANTHER" id="PTHR11012:SF30">
    <property type="entry name" value="PROTEIN KINASE-LIKE DOMAIN-CONTAINING"/>
    <property type="match status" value="1"/>
</dbReference>
<reference evidence="3" key="2">
    <citation type="journal article" date="2020" name="Nat. Ecol. Evol.">
        <title>Deeply conserved synteny resolves early events in vertebrate evolution.</title>
        <authorList>
            <person name="Simakov O."/>
            <person name="Marletaz F."/>
            <person name="Yue J.X."/>
            <person name="O'Connell B."/>
            <person name="Jenkins J."/>
            <person name="Brandt A."/>
            <person name="Calef R."/>
            <person name="Tung C.H."/>
            <person name="Huang T.K."/>
            <person name="Schmutz J."/>
            <person name="Satoh N."/>
            <person name="Yu J.K."/>
            <person name="Putnam N.H."/>
            <person name="Green R.E."/>
            <person name="Rokhsar D.S."/>
        </authorList>
    </citation>
    <scope>NUCLEOTIDE SEQUENCE [LARGE SCALE GENOMIC DNA]</scope>
    <source>
        <strain evidence="3">S238N-H82</strain>
    </source>
</reference>
<evidence type="ECO:0000259" key="1">
    <source>
        <dbReference type="SMART" id="SM00587"/>
    </source>
</evidence>
<sequence>MSASDKIAVPRSVEDITQPWVQQVFNKADPDVSITDVNIEGRIGEGQGFMNSLVAFVATGNKNGKEERHSLVAKLTSFHMMEEVEFMTEEDYLELDTAESKFYSLAVPDLLSVFPITKGSGVVEDAVPVPKCYFTASDQTSKMSVRLLDNLKTQGFSIKPYPQPLNLQETKLAVGALARIHGLSHRLELQSGVPLPDRYDWLMDIHRTKQQWYEAAYQEGVKAFASAFPDAIDLLACLEKLNTVPTVNEAVKNPARVKVLSHTDCWNNNIMFKYEEDEATDVKLVDWQTPSYRTPTYDLVVLFMFQSWDIFHNQRDAILEHYHQELQKTLGEQKSAGLQLYTLEQLKADFRADCAIGVFERMIFAPGLLPSQQPELLKIVQEVKDWGVI</sequence>
<proteinExistence type="predicted"/>
<dbReference type="InParanoid" id="C3ZGB3"/>
<dbReference type="Pfam" id="PF02958">
    <property type="entry name" value="EcKL"/>
    <property type="match status" value="1"/>
</dbReference>
<dbReference type="InterPro" id="IPR011009">
    <property type="entry name" value="Kinase-like_dom_sf"/>
</dbReference>
<dbReference type="SMART" id="SM00587">
    <property type="entry name" value="CHK"/>
    <property type="match status" value="1"/>
</dbReference>
<dbReference type="InterPro" id="IPR015897">
    <property type="entry name" value="CHK_kinase-like"/>
</dbReference>
<protein>
    <submittedName>
        <fullName evidence="4">Uncharacterized protein LOC118411492</fullName>
    </submittedName>
</protein>
<dbReference type="Proteomes" id="UP000001554">
    <property type="component" value="Chromosome 3"/>
</dbReference>
<dbReference type="eggNOG" id="ENOG502RWPA">
    <property type="taxonomic scope" value="Eukaryota"/>
</dbReference>
<evidence type="ECO:0000313" key="2">
    <source>
        <dbReference type="EMBL" id="EEN48434.1"/>
    </source>
</evidence>
<reference evidence="4" key="3">
    <citation type="submission" date="2025-04" db="UniProtKB">
        <authorList>
            <consortium name="RefSeq"/>
        </authorList>
    </citation>
    <scope>IDENTIFICATION</scope>
    <source>
        <strain evidence="4">S238N-H82</strain>
        <tissue evidence="4">Testes</tissue>
    </source>
</reference>
<dbReference type="SUPFAM" id="SSF56112">
    <property type="entry name" value="Protein kinase-like (PK-like)"/>
    <property type="match status" value="1"/>
</dbReference>
<dbReference type="InterPro" id="IPR004119">
    <property type="entry name" value="EcKL"/>
</dbReference>
<dbReference type="EMBL" id="GG666617">
    <property type="protein sequence ID" value="EEN48434.1"/>
    <property type="molecule type" value="Genomic_DNA"/>
</dbReference>
<dbReference type="KEGG" id="bfo:118411492"/>
<dbReference type="RefSeq" id="XP_035669679.1">
    <property type="nucleotide sequence ID" value="XM_035813786.1"/>
</dbReference>
<dbReference type="OrthoDB" id="191037at2759"/>
<feature type="domain" description="CHK kinase-like" evidence="1">
    <location>
        <begin position="146"/>
        <end position="332"/>
    </location>
</feature>
<accession>C3ZGB3</accession>
<reference evidence="2" key="1">
    <citation type="journal article" date="2008" name="Nature">
        <title>The amphioxus genome and the evolution of the chordate karyotype.</title>
        <authorList>
            <consortium name="US DOE Joint Genome Institute (JGI-PGF)"/>
            <person name="Putnam N.H."/>
            <person name="Butts T."/>
            <person name="Ferrier D.E.K."/>
            <person name="Furlong R.F."/>
            <person name="Hellsten U."/>
            <person name="Kawashima T."/>
            <person name="Robinson-Rechavi M."/>
            <person name="Shoguchi E."/>
            <person name="Terry A."/>
            <person name="Yu J.-K."/>
            <person name="Benito-Gutierrez E.L."/>
            <person name="Dubchak I."/>
            <person name="Garcia-Fernandez J."/>
            <person name="Gibson-Brown J.J."/>
            <person name="Grigoriev I.V."/>
            <person name="Horton A.C."/>
            <person name="de Jong P.J."/>
            <person name="Jurka J."/>
            <person name="Kapitonov V.V."/>
            <person name="Kohara Y."/>
            <person name="Kuroki Y."/>
            <person name="Lindquist E."/>
            <person name="Lucas S."/>
            <person name="Osoegawa K."/>
            <person name="Pennacchio L.A."/>
            <person name="Salamov A.A."/>
            <person name="Satou Y."/>
            <person name="Sauka-Spengler T."/>
            <person name="Schmutz J."/>
            <person name="Shin-I T."/>
            <person name="Toyoda A."/>
            <person name="Bronner-Fraser M."/>
            <person name="Fujiyama A."/>
            <person name="Holland L.Z."/>
            <person name="Holland P.W.H."/>
            <person name="Satoh N."/>
            <person name="Rokhsar D.S."/>
        </authorList>
    </citation>
    <scope>NUCLEOTIDE SEQUENCE [LARGE SCALE GENOMIC DNA]</scope>
    <source>
        <strain evidence="2">S238N-H82</strain>
        <tissue evidence="2">Testes</tissue>
    </source>
</reference>
<organism>
    <name type="scientific">Branchiostoma floridae</name>
    <name type="common">Florida lancelet</name>
    <name type="synonym">Amphioxus</name>
    <dbReference type="NCBI Taxonomy" id="7739"/>
    <lineage>
        <taxon>Eukaryota</taxon>
        <taxon>Metazoa</taxon>
        <taxon>Chordata</taxon>
        <taxon>Cephalochordata</taxon>
        <taxon>Leptocardii</taxon>
        <taxon>Amphioxiformes</taxon>
        <taxon>Branchiostomatidae</taxon>
        <taxon>Branchiostoma</taxon>
    </lineage>
</organism>
<gene>
    <name evidence="4" type="primary">LOC118411492</name>
    <name evidence="2" type="ORF">BRAFLDRAFT_67289</name>
</gene>
<dbReference type="GeneID" id="118411492"/>